<name>A0A0F8VZL7_9ZZZZ</name>
<dbReference type="EMBL" id="LAZR01068340">
    <property type="protein sequence ID" value="KKK49823.1"/>
    <property type="molecule type" value="Genomic_DNA"/>
</dbReference>
<accession>A0A0F8VZL7</accession>
<comment type="caution">
    <text evidence="1">The sequence shown here is derived from an EMBL/GenBank/DDBJ whole genome shotgun (WGS) entry which is preliminary data.</text>
</comment>
<proteinExistence type="predicted"/>
<gene>
    <name evidence="1" type="ORF">LCGC14_3131150</name>
</gene>
<evidence type="ECO:0000313" key="1">
    <source>
        <dbReference type="EMBL" id="KKK49823.1"/>
    </source>
</evidence>
<sequence length="80" mass="9580">VMLVNIMEVIEKEDLREKKVPFIDRNLWLEAQERLIDERSHLYPTLDMCLGCDRAEICSQVKVEGLERLYCGIKNKEWRK</sequence>
<reference evidence="1" key="1">
    <citation type="journal article" date="2015" name="Nature">
        <title>Complex archaea that bridge the gap between prokaryotes and eukaryotes.</title>
        <authorList>
            <person name="Spang A."/>
            <person name="Saw J.H."/>
            <person name="Jorgensen S.L."/>
            <person name="Zaremba-Niedzwiedzka K."/>
            <person name="Martijn J."/>
            <person name="Lind A.E."/>
            <person name="van Eijk R."/>
            <person name="Schleper C."/>
            <person name="Guy L."/>
            <person name="Ettema T.J."/>
        </authorList>
    </citation>
    <scope>NUCLEOTIDE SEQUENCE</scope>
</reference>
<protein>
    <submittedName>
        <fullName evidence="1">Uncharacterized protein</fullName>
    </submittedName>
</protein>
<feature type="non-terminal residue" evidence="1">
    <location>
        <position position="1"/>
    </location>
</feature>
<organism evidence="1">
    <name type="scientific">marine sediment metagenome</name>
    <dbReference type="NCBI Taxonomy" id="412755"/>
    <lineage>
        <taxon>unclassified sequences</taxon>
        <taxon>metagenomes</taxon>
        <taxon>ecological metagenomes</taxon>
    </lineage>
</organism>
<dbReference type="AlphaFoldDB" id="A0A0F8VZL7"/>